<feature type="domain" description="SpaA-like prealbumin fold" evidence="5">
    <location>
        <begin position="922"/>
        <end position="1005"/>
    </location>
</feature>
<feature type="chain" id="PRO_5027088374" evidence="4">
    <location>
        <begin position="32"/>
        <end position="1864"/>
    </location>
</feature>
<evidence type="ECO:0000256" key="3">
    <source>
        <dbReference type="ARBA" id="ARBA00022729"/>
    </source>
</evidence>
<feature type="domain" description="SpaA-like prealbumin fold" evidence="5">
    <location>
        <begin position="1009"/>
        <end position="1109"/>
    </location>
</feature>
<feature type="signal peptide" evidence="4">
    <location>
        <begin position="1"/>
        <end position="31"/>
    </location>
</feature>
<dbReference type="InterPro" id="IPR041033">
    <property type="entry name" value="SpaA_PFL_dom_1"/>
</dbReference>
<dbReference type="Gene3D" id="2.60.40.10">
    <property type="entry name" value="Immunoglobulins"/>
    <property type="match status" value="15"/>
</dbReference>
<feature type="domain" description="SpaA-like prealbumin fold" evidence="5">
    <location>
        <begin position="1214"/>
        <end position="1304"/>
    </location>
</feature>
<evidence type="ECO:0000256" key="4">
    <source>
        <dbReference type="SAM" id="SignalP"/>
    </source>
</evidence>
<proteinExistence type="inferred from homology"/>
<dbReference type="Pfam" id="PF17802">
    <property type="entry name" value="SpaA"/>
    <property type="match status" value="15"/>
</dbReference>
<feature type="domain" description="SpaA-like prealbumin fold" evidence="5">
    <location>
        <begin position="1112"/>
        <end position="1209"/>
    </location>
</feature>
<evidence type="ECO:0000256" key="1">
    <source>
        <dbReference type="ARBA" id="ARBA00007257"/>
    </source>
</evidence>
<feature type="domain" description="SpaA-like prealbumin fold" evidence="5">
    <location>
        <begin position="620"/>
        <end position="709"/>
    </location>
</feature>
<feature type="domain" description="SpaA-like prealbumin fold" evidence="5">
    <location>
        <begin position="1308"/>
        <end position="1403"/>
    </location>
</feature>
<evidence type="ECO:0000256" key="2">
    <source>
        <dbReference type="ARBA" id="ARBA00022525"/>
    </source>
</evidence>
<evidence type="ECO:0000313" key="6">
    <source>
        <dbReference type="EMBL" id="VYU28885.1"/>
    </source>
</evidence>
<gene>
    <name evidence="6" type="ORF">FPLFYP42_01826</name>
</gene>
<accession>A0A6N3DL43</accession>
<feature type="domain" description="SpaA-like prealbumin fold" evidence="5">
    <location>
        <begin position="439"/>
        <end position="512"/>
    </location>
</feature>
<feature type="domain" description="SpaA-like prealbumin fold" evidence="5">
    <location>
        <begin position="1496"/>
        <end position="1581"/>
    </location>
</feature>
<feature type="domain" description="SpaA-like prealbumin fold" evidence="5">
    <location>
        <begin position="713"/>
        <end position="811"/>
    </location>
</feature>
<reference evidence="6" key="1">
    <citation type="submission" date="2019-11" db="EMBL/GenBank/DDBJ databases">
        <authorList>
            <person name="Feng L."/>
        </authorList>
    </citation>
    <scope>NUCLEOTIDE SEQUENCE</scope>
    <source>
        <strain evidence="6">FplautiiLFYP42</strain>
    </source>
</reference>
<evidence type="ECO:0000259" key="5">
    <source>
        <dbReference type="Pfam" id="PF17802"/>
    </source>
</evidence>
<protein>
    <submittedName>
        <fullName evidence="6">Cna protein B-type domain protein</fullName>
    </submittedName>
</protein>
<dbReference type="SUPFAM" id="SSF49478">
    <property type="entry name" value="Cna protein B-type domain"/>
    <property type="match status" value="5"/>
</dbReference>
<feature type="domain" description="SpaA-like prealbumin fold" evidence="5">
    <location>
        <begin position="1603"/>
        <end position="1682"/>
    </location>
</feature>
<dbReference type="InterPro" id="IPR013783">
    <property type="entry name" value="Ig-like_fold"/>
</dbReference>
<name>A0A6N3DL43_FLAPL</name>
<dbReference type="PANTHER" id="PTHR36108">
    <property type="entry name" value="COLOSSIN-B-RELATED"/>
    <property type="match status" value="1"/>
</dbReference>
<dbReference type="PANTHER" id="PTHR36108:SF13">
    <property type="entry name" value="COLOSSIN-B-RELATED"/>
    <property type="match status" value="1"/>
</dbReference>
<feature type="domain" description="SpaA-like prealbumin fold" evidence="5">
    <location>
        <begin position="246"/>
        <end position="331"/>
    </location>
</feature>
<sequence>MKSMTKLGSRLLSMLLALLCVLGMFPTAAFAAETTPSTIKLTNCTYNGTHYESPALGVCYMHQMRYDYDGDSVMGFCSEKGKGMGWSLEGHKWDKPEPISDPTVKNMMAYFYCHTSGVFTDQAISLGVAETWGPDYVWVMNAWVQAIVWRYKEGLFSDPATACAEELMYVHNNINGTNFKSIDDELEGWSFRDRALYILGLGEQGVWGDCDVYEYHYAGPGSSHHPSNDVQAVLVGRLTITREKYDLTIKKVDTTNPNKGLAGAKFLVQSNNGTYAKEVVTGRDGTVIVGPLEAGTYSITELEPPEGYEIDNAGPQYVVLPRDDGTEVVVTFMDTPIITGNGNIRKVDADDPTTGLPGAVIKIEGVDNSFVGTYTTGPGGYLADVPWDTMPIGSYVATEVTPPTGYTTSSDPSKVRQEFHWDGKTDVSLVFENDAKVKVCLIKLDDSDTPLPGAVFNIVKDGQIIATEETGRDGIITVPNVTEGMYAFVEIYAPEPYACLTEPVIAHVDQATVDGGGTVRVTAVDKRLPDLTIFKRDEQTGDGIPGTHFEIKGIQHGYHQDVVTGPNGKATLTGIPVDSYTVTEISVPAPYVVSSTPTQTVYLGPGDSRELVFDNLKQPELTIAKVDADDPAVKIPNTVFRIIGIDNDHRSDVTTGKDGTVKLRLVPGSYKIVEMAVPAPYYLPDKDADREQTVSLNAGDEKTLTFKNRKAPELTIYKEDSVAGAPIEGALFHVTYVSNGEAAEAPGTIDFGEILTDAKGEIRLHEQGKRLYPGEYTITEIRPAPGFQMKEPSTQKIILHGSESKTVTFENVPLNAIIVEKYDSVTHEALPGCTFQLRYLGGTSGTGGTVIGQKVTGKNGTAIWTGLKSGTYILEEVDPADGYSIIQSSETIFLADSGEQSVVTVRFENMPDGMLLIRKVCDVNPSITLQDAEFKIAYADGTLIGDSNGIFRTDENGEIRISGLKPGKSVVVTETRAPDGFILDTQSQTVQIKEGRTVSLTFKNTPKGALIIQKRDSETNKPLPGAEFRVTTAAGCEVGLNGVIGDSTLTQNGIFTTDSSGEIRITNLIPGAYVITEIKAPEGYVMDQPSTNVVIGPKGDTQTVVIKNSQAGTLIIDKRDSLTGKPLAGVTFKVTTASGEFVPDENGHISSNGLYMTDKEGKIQINGVVGTLVVTETKTIPGYTIDPGSQTQTVVVHPNDTQTLYFTNTPSTTLVIEKYIEGTTTPIKGVTFLVTDSSGAVVGQSNGEFITDEAGRIVITDLVPGTTVTARETKVPEGFVLDTTPKSIQIKEGEVQTLRFYNQKQGGLVIVKKDSVTGKLLPGVEFQLTYADGSFVDADHGHLSSKGLYTTDANGEIRITGITGTVIVKEVKPLPGYVIEPGKDTQTVEINPADTQTLTFYNTPAGGLQIIKKDEDTGERIKGVQFEVRKMNGEILGTYTTDRNGVIHIPNAESGWYTVVERKAANGYALDANPEQVCVKDGETTTLEITNKRMCSIMIHKVDARTGEGIYGVKFVLYDAGKNPIGEYTTDQDGYIYIRDELEAGKYFLRELEAADGYIRDEQYKTIYVERGKCTQIEWENSAVTGQIQIRKYSSDDNLITGQRAGSELEGAVYEISQARSGKVVGYIVTDKHGVAASDPLPLGRYFVKEVSAPAYFQLSSEKMEAEIEYPNQIIKLSAYNKPAKMGVTIQKTGNREVQPGQMMSYDFSGIANTSNVALNKFFWHDRIPTDAARAISITTGTYNQRLYYKVTFKTNLNDYRTLASNLLTSNNYSLSLNANTLGLAQGEFVTDVRFEFGTVASGFASVMKPTMRVQVLGTVADGYQIINRADVGGQYLNEWQTAKATWATVVRRFHNPQLPKTGY</sequence>
<feature type="domain" description="SpaA-like prealbumin fold" evidence="5">
    <location>
        <begin position="343"/>
        <end position="415"/>
    </location>
</feature>
<dbReference type="EMBL" id="CACRUB010000031">
    <property type="protein sequence ID" value="VYU28885.1"/>
    <property type="molecule type" value="Genomic_DNA"/>
</dbReference>
<keyword evidence="3 4" id="KW-0732">Signal</keyword>
<feature type="domain" description="SpaA-like prealbumin fold" evidence="5">
    <location>
        <begin position="531"/>
        <end position="601"/>
    </location>
</feature>
<comment type="similarity">
    <text evidence="1">Belongs to the serine-aspartate repeat-containing protein (SDr) family.</text>
</comment>
<keyword evidence="2" id="KW-0964">Secreted</keyword>
<feature type="domain" description="SpaA-like prealbumin fold" evidence="5">
    <location>
        <begin position="1407"/>
        <end position="1492"/>
    </location>
</feature>
<organism evidence="6">
    <name type="scientific">Flavonifractor plautii</name>
    <name type="common">Fusobacterium plautii</name>
    <dbReference type="NCBI Taxonomy" id="292800"/>
    <lineage>
        <taxon>Bacteria</taxon>
        <taxon>Bacillati</taxon>
        <taxon>Bacillota</taxon>
        <taxon>Clostridia</taxon>
        <taxon>Eubacteriales</taxon>
        <taxon>Oscillospiraceae</taxon>
        <taxon>Flavonifractor</taxon>
    </lineage>
</organism>
<dbReference type="RefSeq" id="WP_156621551.1">
    <property type="nucleotide sequence ID" value="NZ_CACRUB010000031.1"/>
</dbReference>
<feature type="domain" description="SpaA-like prealbumin fold" evidence="5">
    <location>
        <begin position="817"/>
        <end position="903"/>
    </location>
</feature>